<accession>A0A364P2P8</accession>
<dbReference type="SUPFAM" id="SSF48452">
    <property type="entry name" value="TPR-like"/>
    <property type="match status" value="2"/>
</dbReference>
<feature type="domain" description="O-GlcNAc transferase C-terminal" evidence="9">
    <location>
        <begin position="494"/>
        <end position="651"/>
    </location>
</feature>
<gene>
    <name evidence="10" type="ORF">CU669_00070</name>
</gene>
<keyword evidence="5" id="KW-0808">Transferase</keyword>
<evidence type="ECO:0000259" key="9">
    <source>
        <dbReference type="Pfam" id="PF13844"/>
    </source>
</evidence>
<feature type="repeat" description="TPR" evidence="8">
    <location>
        <begin position="274"/>
        <end position="307"/>
    </location>
</feature>
<sequence>MVQDQIGRGLAFHRAGQLAEAAPLYQEVLSRQPDHAVALHLLGIIALQTGRMAEAVDWIARALAAKPDFPEALNNLGNAFKGMNQPDKAAEAYGRALALRPDFAEVHNNFGVCRLAVGRIDEAAEAFRRALTLKADYPEAAVNLAMALERLGRPSEAAQAYRAACALLPANADLRNGLGNALRAAGRLDDAAQAYGEAAGLRPEFVEFHVNHGLALTDCRRVEGAIAALRRALALAPGHPRATIGLGIALGLAGRNEESIACLEDSIRAAPDFAPAHGNLGLALAKVGRLEEAAERQRAALRLQPDYAVAHNNLALILTQLGKMEEAMASVEAALRLRPDFPEALISRGNLLKALGRTDEAIASLRAALALKPNSAEAHGSLGMVWQSQWRLDDAVAEHAEALRIWPDFPAALVNLGIAHQFLGLPALAAECYERILAAQPVNAMAFGKLLNATMYRDDLTGARIGEIHRRFGAAMARPLPSAPPLVRGSPDQVGRRLRIGYLSSDLCNHPVATNLLPVLRRHDRAKVSVHFYAHVVRPDAFTEQFKALADGWRDIHALTDRQAADLIRADEIDILVSLAGHFDLNRPQICAYRAAPIQISMHDVATSGLTEMDYLIGDGILLPRSGPEYFAERPLRLPSFYIADLPSALPPLAEDPRQGPAWFASFNNPAKISPGLTRLWGQILAAAPQSRLTLKYHEAYSSPSVRQRLAEQMVGAGARADQLEFLFAKDGYRDFIARYGQVDIALDTRPFSGSTTSFQALSMGIPVITLPGETMASRWTASMLRRVGLSELVATSPEHYVALAVKAAGSVDHWRMRRAEIRDSVRSSSLCDAGKWARNLERLYRAVWRRWCHRAD</sequence>
<evidence type="ECO:0000256" key="8">
    <source>
        <dbReference type="PROSITE-ProRule" id="PRU00339"/>
    </source>
</evidence>
<comment type="pathway">
    <text evidence="1">Protein modification; protein glycosylation.</text>
</comment>
<dbReference type="PANTHER" id="PTHR44835:SF1">
    <property type="entry name" value="PROTEIN O-GLCNAC TRANSFERASE"/>
    <property type="match status" value="1"/>
</dbReference>
<evidence type="ECO:0000256" key="6">
    <source>
        <dbReference type="ARBA" id="ARBA00022737"/>
    </source>
</evidence>
<keyword evidence="4" id="KW-0328">Glycosyltransferase</keyword>
<proteinExistence type="inferred from homology"/>
<dbReference type="AlphaFoldDB" id="A0A364P2P8"/>
<feature type="repeat" description="TPR" evidence="8">
    <location>
        <begin position="36"/>
        <end position="69"/>
    </location>
</feature>
<dbReference type="RefSeq" id="WP_112141770.1">
    <property type="nucleotide sequence ID" value="NZ_PGTO01000001.1"/>
</dbReference>
<dbReference type="Proteomes" id="UP000251075">
    <property type="component" value="Unassembled WGS sequence"/>
</dbReference>
<dbReference type="InterPro" id="IPR051939">
    <property type="entry name" value="Glycosyltr_41/O-GlcNAc_trsf"/>
</dbReference>
<reference evidence="10 11" key="1">
    <citation type="submission" date="2017-11" db="EMBL/GenBank/DDBJ databases">
        <title>Draft genome sequence of magnetotactic bacterium Magnetospirillum kuznetsovii LBB-42.</title>
        <authorList>
            <person name="Grouzdev D.S."/>
            <person name="Rysina M.S."/>
            <person name="Baslerov R.V."/>
            <person name="Koziaeva V."/>
        </authorList>
    </citation>
    <scope>NUCLEOTIDE SEQUENCE [LARGE SCALE GENOMIC DNA]</scope>
    <source>
        <strain evidence="10 11">LBB-42</strain>
    </source>
</reference>
<evidence type="ECO:0000256" key="4">
    <source>
        <dbReference type="ARBA" id="ARBA00022676"/>
    </source>
</evidence>
<comment type="caution">
    <text evidence="10">The sequence shown here is derived from an EMBL/GenBank/DDBJ whole genome shotgun (WGS) entry which is preliminary data.</text>
</comment>
<dbReference type="PANTHER" id="PTHR44835">
    <property type="entry name" value="UDP-N-ACETYLGLUCOSAMINE--PEPTIDE N-ACETYLGLUCOSAMINYLTRANSFERASE SPINDLY-RELATED"/>
    <property type="match status" value="1"/>
</dbReference>
<dbReference type="SMART" id="SM00028">
    <property type="entry name" value="TPR"/>
    <property type="match status" value="13"/>
</dbReference>
<evidence type="ECO:0000313" key="10">
    <source>
        <dbReference type="EMBL" id="RAU23540.1"/>
    </source>
</evidence>
<feature type="repeat" description="TPR" evidence="8">
    <location>
        <begin position="70"/>
        <end position="103"/>
    </location>
</feature>
<keyword evidence="11" id="KW-1185">Reference proteome</keyword>
<dbReference type="GO" id="GO:0097363">
    <property type="term" value="F:protein O-acetylglucosaminyltransferase activity"/>
    <property type="evidence" value="ECO:0007669"/>
    <property type="project" value="UniProtKB-EC"/>
</dbReference>
<name>A0A364P2P8_9PROT</name>
<evidence type="ECO:0000256" key="2">
    <source>
        <dbReference type="ARBA" id="ARBA00005386"/>
    </source>
</evidence>
<dbReference type="EMBL" id="PGTO01000001">
    <property type="protein sequence ID" value="RAU23540.1"/>
    <property type="molecule type" value="Genomic_DNA"/>
</dbReference>
<dbReference type="Pfam" id="PF13414">
    <property type="entry name" value="TPR_11"/>
    <property type="match status" value="1"/>
</dbReference>
<feature type="repeat" description="TPR" evidence="8">
    <location>
        <begin position="104"/>
        <end position="137"/>
    </location>
</feature>
<dbReference type="Pfam" id="PF13844">
    <property type="entry name" value="Glyco_transf_41"/>
    <property type="match status" value="2"/>
</dbReference>
<keyword evidence="6" id="KW-0677">Repeat</keyword>
<comment type="similarity">
    <text evidence="2">Belongs to the glycosyltransferase 41 family. O-GlcNAc transferase subfamily.</text>
</comment>
<feature type="repeat" description="TPR" evidence="8">
    <location>
        <begin position="172"/>
        <end position="205"/>
    </location>
</feature>
<dbReference type="OrthoDB" id="7278101at2"/>
<dbReference type="Gene3D" id="1.25.40.10">
    <property type="entry name" value="Tetratricopeptide repeat domain"/>
    <property type="match status" value="6"/>
</dbReference>
<keyword evidence="7 8" id="KW-0802">TPR repeat</keyword>
<feature type="repeat" description="TPR" evidence="8">
    <location>
        <begin position="308"/>
        <end position="341"/>
    </location>
</feature>
<dbReference type="Pfam" id="PF13181">
    <property type="entry name" value="TPR_8"/>
    <property type="match status" value="1"/>
</dbReference>
<evidence type="ECO:0000256" key="5">
    <source>
        <dbReference type="ARBA" id="ARBA00022679"/>
    </source>
</evidence>
<dbReference type="Pfam" id="PF13432">
    <property type="entry name" value="TPR_16"/>
    <property type="match status" value="4"/>
</dbReference>
<feature type="repeat" description="TPR" evidence="8">
    <location>
        <begin position="2"/>
        <end position="35"/>
    </location>
</feature>
<dbReference type="Gene3D" id="3.40.50.11380">
    <property type="match status" value="1"/>
</dbReference>
<feature type="repeat" description="TPR" evidence="8">
    <location>
        <begin position="342"/>
        <end position="375"/>
    </location>
</feature>
<dbReference type="PROSITE" id="PS50293">
    <property type="entry name" value="TPR_REGION"/>
    <property type="match status" value="1"/>
</dbReference>
<evidence type="ECO:0000313" key="11">
    <source>
        <dbReference type="Proteomes" id="UP000251075"/>
    </source>
</evidence>
<dbReference type="Gene3D" id="3.40.50.2000">
    <property type="entry name" value="Glycogen Phosphorylase B"/>
    <property type="match status" value="1"/>
</dbReference>
<dbReference type="EC" id="2.4.1.255" evidence="3"/>
<protein>
    <recommendedName>
        <fullName evidence="3">protein O-GlcNAc transferase</fullName>
        <ecNumber evidence="3">2.4.1.255</ecNumber>
    </recommendedName>
</protein>
<dbReference type="InterPro" id="IPR019734">
    <property type="entry name" value="TPR_rpt"/>
</dbReference>
<evidence type="ECO:0000256" key="3">
    <source>
        <dbReference type="ARBA" id="ARBA00011970"/>
    </source>
</evidence>
<evidence type="ECO:0000256" key="7">
    <source>
        <dbReference type="ARBA" id="ARBA00022803"/>
    </source>
</evidence>
<organism evidence="10 11">
    <name type="scientific">Paramagnetospirillum kuznetsovii</name>
    <dbReference type="NCBI Taxonomy" id="2053833"/>
    <lineage>
        <taxon>Bacteria</taxon>
        <taxon>Pseudomonadati</taxon>
        <taxon>Pseudomonadota</taxon>
        <taxon>Alphaproteobacteria</taxon>
        <taxon>Rhodospirillales</taxon>
        <taxon>Magnetospirillaceae</taxon>
        <taxon>Paramagnetospirillum</taxon>
    </lineage>
</organism>
<feature type="domain" description="O-GlcNAc transferase C-terminal" evidence="9">
    <location>
        <begin position="664"/>
        <end position="840"/>
    </location>
</feature>
<dbReference type="InterPro" id="IPR011990">
    <property type="entry name" value="TPR-like_helical_dom_sf"/>
</dbReference>
<dbReference type="PROSITE" id="PS50005">
    <property type="entry name" value="TPR"/>
    <property type="match status" value="8"/>
</dbReference>
<dbReference type="InterPro" id="IPR029489">
    <property type="entry name" value="OGT/SEC/SPY_C"/>
</dbReference>
<evidence type="ECO:0000256" key="1">
    <source>
        <dbReference type="ARBA" id="ARBA00004922"/>
    </source>
</evidence>